<protein>
    <submittedName>
        <fullName evidence="2">Uncharacterized protein</fullName>
    </submittedName>
</protein>
<sequence>MDSEPMSLSFLSPLQELSGLFTTISSLFGHTRQHGGSLFPDQELNPCSLQWKPRKSPSLKTLPEEPAKSNSPTSQESEFKLFIWEGTQEEPIERDRSGKRRRPRRQGWLNPAHLLAPGTLSPVGSISEIFPAQEPGELGRIHHPAGHWGSSGHSLQPAPPAGTSEAGPGLQLFSG</sequence>
<proteinExistence type="predicted"/>
<dbReference type="Proteomes" id="UP001176941">
    <property type="component" value="Chromosome 3"/>
</dbReference>
<gene>
    <name evidence="2" type="ORF">MRATA1EN1_LOCUS19394</name>
</gene>
<evidence type="ECO:0000313" key="3">
    <source>
        <dbReference type="Proteomes" id="UP001176941"/>
    </source>
</evidence>
<feature type="region of interest" description="Disordered" evidence="1">
    <location>
        <begin position="136"/>
        <end position="175"/>
    </location>
</feature>
<dbReference type="EMBL" id="OX459939">
    <property type="protein sequence ID" value="CAI9170432.1"/>
    <property type="molecule type" value="Genomic_DNA"/>
</dbReference>
<keyword evidence="3" id="KW-1185">Reference proteome</keyword>
<accession>A0ABN8Z945</accession>
<evidence type="ECO:0000256" key="1">
    <source>
        <dbReference type="SAM" id="MobiDB-lite"/>
    </source>
</evidence>
<organism evidence="2 3">
    <name type="scientific">Rangifer tarandus platyrhynchus</name>
    <name type="common">Svalbard reindeer</name>
    <dbReference type="NCBI Taxonomy" id="3082113"/>
    <lineage>
        <taxon>Eukaryota</taxon>
        <taxon>Metazoa</taxon>
        <taxon>Chordata</taxon>
        <taxon>Craniata</taxon>
        <taxon>Vertebrata</taxon>
        <taxon>Euteleostomi</taxon>
        <taxon>Mammalia</taxon>
        <taxon>Eutheria</taxon>
        <taxon>Laurasiatheria</taxon>
        <taxon>Artiodactyla</taxon>
        <taxon>Ruminantia</taxon>
        <taxon>Pecora</taxon>
        <taxon>Cervidae</taxon>
        <taxon>Odocoileinae</taxon>
        <taxon>Rangifer</taxon>
    </lineage>
</organism>
<evidence type="ECO:0000313" key="2">
    <source>
        <dbReference type="EMBL" id="CAI9170432.1"/>
    </source>
</evidence>
<feature type="region of interest" description="Disordered" evidence="1">
    <location>
        <begin position="49"/>
        <end position="113"/>
    </location>
</feature>
<name>A0ABN8Z945_RANTA</name>
<reference evidence="2" key="1">
    <citation type="submission" date="2023-04" db="EMBL/GenBank/DDBJ databases">
        <authorList>
            <consortium name="ELIXIR-Norway"/>
        </authorList>
    </citation>
    <scope>NUCLEOTIDE SEQUENCE [LARGE SCALE GENOMIC DNA]</scope>
</reference>